<dbReference type="OrthoDB" id="7195851at2"/>
<dbReference type="PROSITE" id="PS51208">
    <property type="entry name" value="AUTOTRANSPORTER"/>
    <property type="match status" value="1"/>
</dbReference>
<dbReference type="InterPro" id="IPR005546">
    <property type="entry name" value="Autotransporte_beta"/>
</dbReference>
<dbReference type="NCBIfam" id="TIGR01414">
    <property type="entry name" value="autotrans_barl"/>
    <property type="match status" value="1"/>
</dbReference>
<proteinExistence type="predicted"/>
<dbReference type="InterPro" id="IPR036709">
    <property type="entry name" value="Autotransporte_beta_dom_sf"/>
</dbReference>
<dbReference type="KEGG" id="spha:D3Y57_16740"/>
<evidence type="ECO:0000259" key="1">
    <source>
        <dbReference type="PROSITE" id="PS51208"/>
    </source>
</evidence>
<name>A0A494TCR3_SPHPE</name>
<sequence>MLASNYQSGLSTEKKQKLLGRHLLKSVSAAALTIFTPHSVLAVPATIFTVSTSGDVAPGTYDGIIVDSGANATSAGGVNSTTTAASAVGLEATGAGTTVNFVGSTISTSDTNGSTVDTVGAYGVYAHNGAAVTLTNGSVSTLGAQGQVEQDANGARSYALYATGAGSSISATGTAVETKGQRSYGAYATQGASVTLNDLSIDTKGFMAYGVYASGAGSTVTATNVNVTTAGFAGDAAWAYAGGHLILNGGSYTANGQQNPNDPFESANGFVAVGGVNGVGNSIIDATGVTVVTTGANSVGALTGGEVGDDHTSGTVNLNNSSITVSGMNSVGAQVSYGSTFTTSNNSSITATQGAGVHLIDNATVTLDGTTVKAGQQSFVSDLQTAGQTQTLSLGAGTVATANNGTLLQVNRTEDGADGVVTLNLNAGSKTSGDILDDGIKTTGGTDVFLAANASWSGVTSGVRNFTAEAGGSLKFESGAQVLGDLSGNSTAIAFGSGGTTIGGNVNLENGSTTTGGTNGSGAVDQRIRVAGDVFVDGSSKLGGNWLIGGSVTNNGTLNPGNSIGTVTVGGNYTFGSASNYLVEVNAAGQSDLLAVAGTAVLAGSVMVQPLGGQLLSSPYTILTAAGGYTGTFTDPSVVNGYAFLTASLAYLPTSVTLTLTRSGLAFASLGKTPNQVAVGRALDSLGLSGSLATALALGSTANAQQAFDQLTGEVHASLRTGLIEDSRHIRNAMNDRLSAAFVPTIGGEDGRGLAVWGTGFGSWGEQNGSGNAGRLDRDTKGLLIGVDTSFGAAGRVGVLGGYSDADYDVNERASSAGIKSYHVGAYAGSELGGFGLRAGASYSWNRIKTSRDVAFTGFTDSLRAKYNGATTQVFGDISHVIPVGRGQVQPFANVAYVHLHMDDFVERGGAAALTGDRENSDVTFSTLGLRASTGLPFGGAGLTAHGMVGWRHAFNDRLPVSRLAFVSGGTAFDIAGVPLSKETAVLDLGLNAAVASAASIGVSYSGQIGSGAVDNGVKANVTIRF</sequence>
<gene>
    <name evidence="2" type="ORF">D3Y57_16740</name>
</gene>
<dbReference type="SUPFAM" id="SSF103515">
    <property type="entry name" value="Autotransporter"/>
    <property type="match status" value="1"/>
</dbReference>
<evidence type="ECO:0000313" key="3">
    <source>
        <dbReference type="Proteomes" id="UP000276254"/>
    </source>
</evidence>
<organism evidence="2 3">
    <name type="scientific">Sphingomonas paeninsulae</name>
    <dbReference type="NCBI Taxonomy" id="2319844"/>
    <lineage>
        <taxon>Bacteria</taxon>
        <taxon>Pseudomonadati</taxon>
        <taxon>Pseudomonadota</taxon>
        <taxon>Alphaproteobacteria</taxon>
        <taxon>Sphingomonadales</taxon>
        <taxon>Sphingomonadaceae</taxon>
        <taxon>Sphingomonas</taxon>
    </lineage>
</organism>
<dbReference type="SMART" id="SM00869">
    <property type="entry name" value="Autotransporter"/>
    <property type="match status" value="1"/>
</dbReference>
<dbReference type="GO" id="GO:0019867">
    <property type="term" value="C:outer membrane"/>
    <property type="evidence" value="ECO:0007669"/>
    <property type="project" value="InterPro"/>
</dbReference>
<dbReference type="EMBL" id="CP032829">
    <property type="protein sequence ID" value="AYJ87279.1"/>
    <property type="molecule type" value="Genomic_DNA"/>
</dbReference>
<evidence type="ECO:0000313" key="2">
    <source>
        <dbReference type="EMBL" id="AYJ87279.1"/>
    </source>
</evidence>
<dbReference type="Gene3D" id="2.160.20.20">
    <property type="match status" value="1"/>
</dbReference>
<dbReference type="AlphaFoldDB" id="A0A494TCR3"/>
<protein>
    <submittedName>
        <fullName evidence="2">Autotransporter domain-containing protein</fullName>
    </submittedName>
</protein>
<dbReference type="Proteomes" id="UP000276254">
    <property type="component" value="Chromosome"/>
</dbReference>
<dbReference type="Gene3D" id="2.40.128.130">
    <property type="entry name" value="Autotransporter beta-domain"/>
    <property type="match status" value="1"/>
</dbReference>
<dbReference type="InterPro" id="IPR006315">
    <property type="entry name" value="OM_autotransptr_brl_dom"/>
</dbReference>
<reference evidence="2 3" key="1">
    <citation type="submission" date="2018-09" db="EMBL/GenBank/DDBJ databases">
        <title>Sphingomonas peninsula sp. nov., isolated from fildes peninsula, Antarctic soil.</title>
        <authorList>
            <person name="Yingchao G."/>
        </authorList>
    </citation>
    <scope>NUCLEOTIDE SEQUENCE [LARGE SCALE GENOMIC DNA]</scope>
    <source>
        <strain evidence="2 3">YZ-8</strain>
    </source>
</reference>
<feature type="domain" description="Autotransporter" evidence="1">
    <location>
        <begin position="749"/>
        <end position="1026"/>
    </location>
</feature>
<keyword evidence="3" id="KW-1185">Reference proteome</keyword>
<dbReference type="Pfam" id="PF03797">
    <property type="entry name" value="Autotransporter"/>
    <property type="match status" value="1"/>
</dbReference>
<accession>A0A494TCR3</accession>
<dbReference type="InterPro" id="IPR012332">
    <property type="entry name" value="Autotransporter_pectin_lyase_C"/>
</dbReference>